<protein>
    <submittedName>
        <fullName evidence="1">Uncharacterized protein</fullName>
    </submittedName>
</protein>
<sequence>MFTIAEITAADLLTTDSTTVAIHPGMPFTWVGSKTAAHRYADHIDWTAVTNPEDDDTHVIVEIGDDERVALPKTMTLVVKVVA</sequence>
<name>A0A1C5AA71_9ACTN</name>
<dbReference type="Proteomes" id="UP000183585">
    <property type="component" value="Unassembled WGS sequence"/>
</dbReference>
<reference evidence="2" key="1">
    <citation type="submission" date="2016-06" db="EMBL/GenBank/DDBJ databases">
        <authorList>
            <person name="Varghese N."/>
            <person name="Submissions Spin"/>
        </authorList>
    </citation>
    <scope>NUCLEOTIDE SEQUENCE [LARGE SCALE GENOMIC DNA]</scope>
    <source>
        <strain evidence="2">DSM 43168</strain>
    </source>
</reference>
<organism evidence="1 2">
    <name type="scientific">Micromonospora carbonacea</name>
    <dbReference type="NCBI Taxonomy" id="47853"/>
    <lineage>
        <taxon>Bacteria</taxon>
        <taxon>Bacillati</taxon>
        <taxon>Actinomycetota</taxon>
        <taxon>Actinomycetes</taxon>
        <taxon>Micromonosporales</taxon>
        <taxon>Micromonosporaceae</taxon>
        <taxon>Micromonospora</taxon>
    </lineage>
</organism>
<proteinExistence type="predicted"/>
<accession>A0A1C5AA71</accession>
<gene>
    <name evidence="1" type="ORF">GA0070563_11241</name>
</gene>
<keyword evidence="2" id="KW-1185">Reference proteome</keyword>
<dbReference type="EMBL" id="FMCT01000012">
    <property type="protein sequence ID" value="SCF42128.1"/>
    <property type="molecule type" value="Genomic_DNA"/>
</dbReference>
<dbReference type="AlphaFoldDB" id="A0A1C5AA71"/>
<evidence type="ECO:0000313" key="1">
    <source>
        <dbReference type="EMBL" id="SCF42128.1"/>
    </source>
</evidence>
<evidence type="ECO:0000313" key="2">
    <source>
        <dbReference type="Proteomes" id="UP000183585"/>
    </source>
</evidence>
<dbReference type="RefSeq" id="WP_074476842.1">
    <property type="nucleotide sequence ID" value="NZ_FMCT01000012.1"/>
</dbReference>